<proteinExistence type="predicted"/>
<organism evidence="2 3">
    <name type="scientific">Ascaris lumbricoides</name>
    <name type="common">Giant roundworm</name>
    <dbReference type="NCBI Taxonomy" id="6252"/>
    <lineage>
        <taxon>Eukaryota</taxon>
        <taxon>Metazoa</taxon>
        <taxon>Ecdysozoa</taxon>
        <taxon>Nematoda</taxon>
        <taxon>Chromadorea</taxon>
        <taxon>Rhabditida</taxon>
        <taxon>Spirurina</taxon>
        <taxon>Ascaridomorpha</taxon>
        <taxon>Ascaridoidea</taxon>
        <taxon>Ascarididae</taxon>
        <taxon>Ascaris</taxon>
    </lineage>
</organism>
<dbReference type="AlphaFoldDB" id="A0A0M3IC10"/>
<evidence type="ECO:0000313" key="3">
    <source>
        <dbReference type="WBParaSite" id="ALUE_0001535201-mRNA-1"/>
    </source>
</evidence>
<feature type="compositionally biased region" description="Basic and acidic residues" evidence="1">
    <location>
        <begin position="1"/>
        <end position="10"/>
    </location>
</feature>
<evidence type="ECO:0000313" key="2">
    <source>
        <dbReference type="Proteomes" id="UP000036681"/>
    </source>
</evidence>
<keyword evidence="2" id="KW-1185">Reference proteome</keyword>
<protein>
    <submittedName>
        <fullName evidence="3">Transposase</fullName>
    </submittedName>
</protein>
<dbReference type="Proteomes" id="UP000036681">
    <property type="component" value="Unplaced"/>
</dbReference>
<accession>A0A0M3IC10</accession>
<reference evidence="3" key="1">
    <citation type="submission" date="2017-02" db="UniProtKB">
        <authorList>
            <consortium name="WormBaseParasite"/>
        </authorList>
    </citation>
    <scope>IDENTIFICATION</scope>
</reference>
<sequence>MIEAISEDHNALNVMRHPNDSSEENGIKKPTAPQHRPRSRPNRGINSPPPTESAERWH</sequence>
<dbReference type="WBParaSite" id="ALUE_0001535201-mRNA-1">
    <property type="protein sequence ID" value="ALUE_0001535201-mRNA-1"/>
    <property type="gene ID" value="ALUE_0001535201"/>
</dbReference>
<feature type="region of interest" description="Disordered" evidence="1">
    <location>
        <begin position="1"/>
        <end position="58"/>
    </location>
</feature>
<evidence type="ECO:0000256" key="1">
    <source>
        <dbReference type="SAM" id="MobiDB-lite"/>
    </source>
</evidence>
<name>A0A0M3IC10_ASCLU</name>